<sequence>MNQVNGIPDGPKKSREHAITLTGDEFKPSTPTAAISARSSGDMDRSGTADGDEDDWDRIDFVSDLDAAARGLGRGTDGTVTVRGSNRSRSPCLYGPPPSSLPGSRSGGLKTTESASQVSLGSTPGMPQVQTRLSNIEELNDVEDGSGSNDNGRVASSTLDADKPSRATFAERPFVIPPPTNGGDVFSSSVLSAWIPPLEQVILFVGISSVYESDSIDSLHEGYARGDYVLFQPSHIFIYIPFPLPVHLCGPT</sequence>
<accession>A0ACD3AS98</accession>
<organism evidence="1 2">
    <name type="scientific">Pluteus cervinus</name>
    <dbReference type="NCBI Taxonomy" id="181527"/>
    <lineage>
        <taxon>Eukaryota</taxon>
        <taxon>Fungi</taxon>
        <taxon>Dikarya</taxon>
        <taxon>Basidiomycota</taxon>
        <taxon>Agaricomycotina</taxon>
        <taxon>Agaricomycetes</taxon>
        <taxon>Agaricomycetidae</taxon>
        <taxon>Agaricales</taxon>
        <taxon>Pluteineae</taxon>
        <taxon>Pluteaceae</taxon>
        <taxon>Pluteus</taxon>
    </lineage>
</organism>
<proteinExistence type="predicted"/>
<gene>
    <name evidence="1" type="ORF">BDN72DRAFT_949385</name>
</gene>
<reference evidence="1 2" key="1">
    <citation type="journal article" date="2019" name="Nat. Ecol. Evol.">
        <title>Megaphylogeny resolves global patterns of mushroom evolution.</title>
        <authorList>
            <person name="Varga T."/>
            <person name="Krizsan K."/>
            <person name="Foldi C."/>
            <person name="Dima B."/>
            <person name="Sanchez-Garcia M."/>
            <person name="Sanchez-Ramirez S."/>
            <person name="Szollosi G.J."/>
            <person name="Szarkandi J.G."/>
            <person name="Papp V."/>
            <person name="Albert L."/>
            <person name="Andreopoulos W."/>
            <person name="Angelini C."/>
            <person name="Antonin V."/>
            <person name="Barry K.W."/>
            <person name="Bougher N.L."/>
            <person name="Buchanan P."/>
            <person name="Buyck B."/>
            <person name="Bense V."/>
            <person name="Catcheside P."/>
            <person name="Chovatia M."/>
            <person name="Cooper J."/>
            <person name="Damon W."/>
            <person name="Desjardin D."/>
            <person name="Finy P."/>
            <person name="Geml J."/>
            <person name="Haridas S."/>
            <person name="Hughes K."/>
            <person name="Justo A."/>
            <person name="Karasinski D."/>
            <person name="Kautmanova I."/>
            <person name="Kiss B."/>
            <person name="Kocsube S."/>
            <person name="Kotiranta H."/>
            <person name="LaButti K.M."/>
            <person name="Lechner B.E."/>
            <person name="Liimatainen K."/>
            <person name="Lipzen A."/>
            <person name="Lukacs Z."/>
            <person name="Mihaltcheva S."/>
            <person name="Morgado L.N."/>
            <person name="Niskanen T."/>
            <person name="Noordeloos M.E."/>
            <person name="Ohm R.A."/>
            <person name="Ortiz-Santana B."/>
            <person name="Ovrebo C."/>
            <person name="Racz N."/>
            <person name="Riley R."/>
            <person name="Savchenko A."/>
            <person name="Shiryaev A."/>
            <person name="Soop K."/>
            <person name="Spirin V."/>
            <person name="Szebenyi C."/>
            <person name="Tomsovsky M."/>
            <person name="Tulloss R.E."/>
            <person name="Uehling J."/>
            <person name="Grigoriev I.V."/>
            <person name="Vagvolgyi C."/>
            <person name="Papp T."/>
            <person name="Martin F.M."/>
            <person name="Miettinen O."/>
            <person name="Hibbett D.S."/>
            <person name="Nagy L.G."/>
        </authorList>
    </citation>
    <scope>NUCLEOTIDE SEQUENCE [LARGE SCALE GENOMIC DNA]</scope>
    <source>
        <strain evidence="1 2">NL-1719</strain>
    </source>
</reference>
<dbReference type="EMBL" id="ML208348">
    <property type="protein sequence ID" value="TFK68595.1"/>
    <property type="molecule type" value="Genomic_DNA"/>
</dbReference>
<name>A0ACD3AS98_9AGAR</name>
<evidence type="ECO:0000313" key="1">
    <source>
        <dbReference type="EMBL" id="TFK68595.1"/>
    </source>
</evidence>
<keyword evidence="2" id="KW-1185">Reference proteome</keyword>
<dbReference type="Proteomes" id="UP000308600">
    <property type="component" value="Unassembled WGS sequence"/>
</dbReference>
<protein>
    <submittedName>
        <fullName evidence="1">Uncharacterized protein</fullName>
    </submittedName>
</protein>
<evidence type="ECO:0000313" key="2">
    <source>
        <dbReference type="Proteomes" id="UP000308600"/>
    </source>
</evidence>